<feature type="region of interest" description="Disordered" evidence="1">
    <location>
        <begin position="1"/>
        <end position="22"/>
    </location>
</feature>
<feature type="compositionally biased region" description="Low complexity" evidence="1">
    <location>
        <begin position="8"/>
        <end position="22"/>
    </location>
</feature>
<dbReference type="EMBL" id="CM007903">
    <property type="protein sequence ID" value="OTF98026.1"/>
    <property type="molecule type" value="Genomic_DNA"/>
</dbReference>
<accession>A0A251SGR8</accession>
<evidence type="ECO:0000313" key="2">
    <source>
        <dbReference type="EMBL" id="KAF5768907.1"/>
    </source>
</evidence>
<reference evidence="3" key="2">
    <citation type="submission" date="2017-02" db="EMBL/GenBank/DDBJ databases">
        <title>Sunflower complete genome.</title>
        <authorList>
            <person name="Langlade N."/>
            <person name="Munos S."/>
        </authorList>
    </citation>
    <scope>NUCLEOTIDE SEQUENCE [LARGE SCALE GENOMIC DNA]</scope>
    <source>
        <tissue evidence="3">Leaves</tissue>
    </source>
</reference>
<dbReference type="AlphaFoldDB" id="A0A251SGR8"/>
<evidence type="ECO:0000313" key="4">
    <source>
        <dbReference type="Proteomes" id="UP000215914"/>
    </source>
</evidence>
<reference evidence="2" key="3">
    <citation type="submission" date="2020-06" db="EMBL/GenBank/DDBJ databases">
        <title>Helianthus annuus Genome sequencing and assembly Release 2.</title>
        <authorList>
            <person name="Gouzy J."/>
            <person name="Langlade N."/>
            <person name="Munos S."/>
        </authorList>
    </citation>
    <scope>NUCLEOTIDE SEQUENCE</scope>
    <source>
        <tissue evidence="2">Leaves</tissue>
    </source>
</reference>
<name>A0A251SGR8_HELAN</name>
<keyword evidence="4" id="KW-1185">Reference proteome</keyword>
<dbReference type="Proteomes" id="UP000215914">
    <property type="component" value="Chromosome 14"/>
</dbReference>
<evidence type="ECO:0000256" key="1">
    <source>
        <dbReference type="SAM" id="MobiDB-lite"/>
    </source>
</evidence>
<reference evidence="2 4" key="1">
    <citation type="journal article" date="2017" name="Nature">
        <title>The sunflower genome provides insights into oil metabolism, flowering and Asterid evolution.</title>
        <authorList>
            <person name="Badouin H."/>
            <person name="Gouzy J."/>
            <person name="Grassa C.J."/>
            <person name="Murat F."/>
            <person name="Staton S.E."/>
            <person name="Cottret L."/>
            <person name="Lelandais-Briere C."/>
            <person name="Owens G.L."/>
            <person name="Carrere S."/>
            <person name="Mayjonade B."/>
            <person name="Legrand L."/>
            <person name="Gill N."/>
            <person name="Kane N.C."/>
            <person name="Bowers J.E."/>
            <person name="Hubner S."/>
            <person name="Bellec A."/>
            <person name="Berard A."/>
            <person name="Berges H."/>
            <person name="Blanchet N."/>
            <person name="Boniface M.C."/>
            <person name="Brunel D."/>
            <person name="Catrice O."/>
            <person name="Chaidir N."/>
            <person name="Claudel C."/>
            <person name="Donnadieu C."/>
            <person name="Faraut T."/>
            <person name="Fievet G."/>
            <person name="Helmstetter N."/>
            <person name="King M."/>
            <person name="Knapp S.J."/>
            <person name="Lai Z."/>
            <person name="Le Paslier M.C."/>
            <person name="Lippi Y."/>
            <person name="Lorenzon L."/>
            <person name="Mandel J.R."/>
            <person name="Marage G."/>
            <person name="Marchand G."/>
            <person name="Marquand E."/>
            <person name="Bret-Mestries E."/>
            <person name="Morien E."/>
            <person name="Nambeesan S."/>
            <person name="Nguyen T."/>
            <person name="Pegot-Espagnet P."/>
            <person name="Pouilly N."/>
            <person name="Raftis F."/>
            <person name="Sallet E."/>
            <person name="Schiex T."/>
            <person name="Thomas J."/>
            <person name="Vandecasteele C."/>
            <person name="Vares D."/>
            <person name="Vear F."/>
            <person name="Vautrin S."/>
            <person name="Crespi M."/>
            <person name="Mangin B."/>
            <person name="Burke J.M."/>
            <person name="Salse J."/>
            <person name="Munos S."/>
            <person name="Vincourt P."/>
            <person name="Rieseberg L.H."/>
            <person name="Langlade N.B."/>
        </authorList>
    </citation>
    <scope>NUCLEOTIDE SEQUENCE [LARGE SCALE GENOMIC DNA]</scope>
    <source>
        <strain evidence="4">cv. SF193</strain>
        <tissue evidence="2">Leaves</tissue>
    </source>
</reference>
<gene>
    <name evidence="3" type="ORF">HannXRQ_Chr14g0441081</name>
    <name evidence="2" type="ORF">HanXRQr2_Chr14g0642021</name>
</gene>
<dbReference type="EMBL" id="MNCJ02000329">
    <property type="protein sequence ID" value="KAF5768907.1"/>
    <property type="molecule type" value="Genomic_DNA"/>
</dbReference>
<evidence type="ECO:0000313" key="3">
    <source>
        <dbReference type="EMBL" id="OTF98026.1"/>
    </source>
</evidence>
<proteinExistence type="predicted"/>
<dbReference type="InParanoid" id="A0A251SGR8"/>
<sequence length="77" mass="8393">MLYKRHPCTTSTSHIPSTPSHLHNTHTLATSFRIICTSGSYRNPAGDTKLAGNSTKLLEDHVGVVTSEPTRFGSVDR</sequence>
<organism evidence="3 4">
    <name type="scientific">Helianthus annuus</name>
    <name type="common">Common sunflower</name>
    <dbReference type="NCBI Taxonomy" id="4232"/>
    <lineage>
        <taxon>Eukaryota</taxon>
        <taxon>Viridiplantae</taxon>
        <taxon>Streptophyta</taxon>
        <taxon>Embryophyta</taxon>
        <taxon>Tracheophyta</taxon>
        <taxon>Spermatophyta</taxon>
        <taxon>Magnoliopsida</taxon>
        <taxon>eudicotyledons</taxon>
        <taxon>Gunneridae</taxon>
        <taxon>Pentapetalae</taxon>
        <taxon>asterids</taxon>
        <taxon>campanulids</taxon>
        <taxon>Asterales</taxon>
        <taxon>Asteraceae</taxon>
        <taxon>Asteroideae</taxon>
        <taxon>Heliantheae alliance</taxon>
        <taxon>Heliantheae</taxon>
        <taxon>Helianthus</taxon>
    </lineage>
</organism>
<dbReference type="Gramene" id="mRNA:HanXRQr2_Chr14g0642021">
    <property type="protein sequence ID" value="mRNA:HanXRQr2_Chr14g0642021"/>
    <property type="gene ID" value="HanXRQr2_Chr14g0642021"/>
</dbReference>
<protein>
    <submittedName>
        <fullName evidence="3">Uncharacterized protein</fullName>
    </submittedName>
</protein>